<dbReference type="Proteomes" id="UP001500253">
    <property type="component" value="Unassembled WGS sequence"/>
</dbReference>
<sequence>MLPNRQFPECTGAVSAGLRTSASKAHRSRRALRAVVGRGRPGQCRQQGSGPRVVLPEGGCVGTGPGEGGEGTAVGGGAERDTSGVGTADARVGDVAAVRRDGEAAGAVGVRGVGDDLLGERAAVAQVAEQRVRGAVEVRARQVR</sequence>
<reference evidence="2 3" key="1">
    <citation type="journal article" date="2019" name="Int. J. Syst. Evol. Microbiol.">
        <title>The Global Catalogue of Microorganisms (GCM) 10K type strain sequencing project: providing services to taxonomists for standard genome sequencing and annotation.</title>
        <authorList>
            <consortium name="The Broad Institute Genomics Platform"/>
            <consortium name="The Broad Institute Genome Sequencing Center for Infectious Disease"/>
            <person name="Wu L."/>
            <person name="Ma J."/>
        </authorList>
    </citation>
    <scope>NUCLEOTIDE SEQUENCE [LARGE SCALE GENOMIC DNA]</scope>
    <source>
        <strain evidence="2 3">JCM 4316</strain>
    </source>
</reference>
<comment type="caution">
    <text evidence="2">The sequence shown here is derived from an EMBL/GenBank/DDBJ whole genome shotgun (WGS) entry which is preliminary data.</text>
</comment>
<gene>
    <name evidence="2" type="ORF">GCM10010246_83560</name>
</gene>
<protein>
    <submittedName>
        <fullName evidence="2">Uncharacterized protein</fullName>
    </submittedName>
</protein>
<proteinExistence type="predicted"/>
<keyword evidence="3" id="KW-1185">Reference proteome</keyword>
<feature type="compositionally biased region" description="Low complexity" evidence="1">
    <location>
        <begin position="33"/>
        <end position="58"/>
    </location>
</feature>
<evidence type="ECO:0000313" key="3">
    <source>
        <dbReference type="Proteomes" id="UP001500253"/>
    </source>
</evidence>
<name>A0ABN3HCR1_9ACTN</name>
<evidence type="ECO:0000256" key="1">
    <source>
        <dbReference type="SAM" id="MobiDB-lite"/>
    </source>
</evidence>
<feature type="region of interest" description="Disordered" evidence="1">
    <location>
        <begin position="18"/>
        <end position="91"/>
    </location>
</feature>
<dbReference type="EMBL" id="BAAASD010000086">
    <property type="protein sequence ID" value="GAA2375923.1"/>
    <property type="molecule type" value="Genomic_DNA"/>
</dbReference>
<feature type="compositionally biased region" description="Gly residues" evidence="1">
    <location>
        <begin position="59"/>
        <end position="77"/>
    </location>
</feature>
<accession>A0ABN3HCR1</accession>
<organism evidence="2 3">
    <name type="scientific">Streptomyces cuspidosporus</name>
    <dbReference type="NCBI Taxonomy" id="66882"/>
    <lineage>
        <taxon>Bacteria</taxon>
        <taxon>Bacillati</taxon>
        <taxon>Actinomycetota</taxon>
        <taxon>Actinomycetes</taxon>
        <taxon>Kitasatosporales</taxon>
        <taxon>Streptomycetaceae</taxon>
        <taxon>Streptomyces</taxon>
    </lineage>
</organism>
<evidence type="ECO:0000313" key="2">
    <source>
        <dbReference type="EMBL" id="GAA2375923.1"/>
    </source>
</evidence>